<feature type="transmembrane region" description="Helical" evidence="1">
    <location>
        <begin position="298"/>
        <end position="317"/>
    </location>
</feature>
<feature type="transmembrane region" description="Helical" evidence="1">
    <location>
        <begin position="236"/>
        <end position="259"/>
    </location>
</feature>
<evidence type="ECO:0000313" key="2">
    <source>
        <dbReference type="EMBL" id="TPX76437.1"/>
    </source>
</evidence>
<protein>
    <submittedName>
        <fullName evidence="2">Uncharacterized protein</fullName>
    </submittedName>
</protein>
<dbReference type="Gene3D" id="3.30.70.2970">
    <property type="entry name" value="Protein of unknown function (DUF541), domain 2"/>
    <property type="match status" value="1"/>
</dbReference>
<name>A0A507FN42_9FUNG</name>
<keyword evidence="1" id="KW-1133">Transmembrane helix</keyword>
<dbReference type="Proteomes" id="UP000320333">
    <property type="component" value="Unassembled WGS sequence"/>
</dbReference>
<dbReference type="OrthoDB" id="2122303at2759"/>
<feature type="transmembrane region" description="Helical" evidence="1">
    <location>
        <begin position="86"/>
        <end position="108"/>
    </location>
</feature>
<dbReference type="Gene3D" id="3.30.110.170">
    <property type="entry name" value="Protein of unknown function (DUF541), domain 1"/>
    <property type="match status" value="1"/>
</dbReference>
<keyword evidence="1" id="KW-0812">Transmembrane</keyword>
<dbReference type="Pfam" id="PF04402">
    <property type="entry name" value="SIMPL"/>
    <property type="match status" value="1"/>
</dbReference>
<dbReference type="EMBL" id="QEAP01000047">
    <property type="protein sequence ID" value="TPX76437.1"/>
    <property type="molecule type" value="Genomic_DNA"/>
</dbReference>
<dbReference type="GO" id="GO:0006974">
    <property type="term" value="P:DNA damage response"/>
    <property type="evidence" value="ECO:0007669"/>
    <property type="project" value="TreeGrafter"/>
</dbReference>
<dbReference type="InterPro" id="IPR052022">
    <property type="entry name" value="26kDa_periplasmic_antigen"/>
</dbReference>
<feature type="transmembrane region" description="Helical" evidence="1">
    <location>
        <begin position="6"/>
        <end position="30"/>
    </location>
</feature>
<organism evidence="2 3">
    <name type="scientific">Chytriomyces confervae</name>
    <dbReference type="NCBI Taxonomy" id="246404"/>
    <lineage>
        <taxon>Eukaryota</taxon>
        <taxon>Fungi</taxon>
        <taxon>Fungi incertae sedis</taxon>
        <taxon>Chytridiomycota</taxon>
        <taxon>Chytridiomycota incertae sedis</taxon>
        <taxon>Chytridiomycetes</taxon>
        <taxon>Chytridiales</taxon>
        <taxon>Chytriomycetaceae</taxon>
        <taxon>Chytriomyces</taxon>
    </lineage>
</organism>
<keyword evidence="3" id="KW-1185">Reference proteome</keyword>
<evidence type="ECO:0000313" key="3">
    <source>
        <dbReference type="Proteomes" id="UP000320333"/>
    </source>
</evidence>
<gene>
    <name evidence="2" type="ORF">CcCBS67573_g02288</name>
</gene>
<sequence length="535" mass="56944">MNNAGERLAAAIICLTLTGLQLIIAFLLCVQIVRETRNSSLRKKTVFSPLNIILMTATLALLGDFICNGVYYLFSTKKESATLVSWMYFSSDMFLGVTVHCYLLFSWWRSEAVLMSVLGSQYKLLQTGIRMLPIVLYGPVIPSFIDLASPGQFDSDVLGEARFILFFIFGASATVLDVTFVSAFYVFLKQFHDQQSEDERFRIIARHGICTSSQGLASMAVYVIGFASPLREWRHVFYAASHGILAAVAVTMILMKMALQNASHSQSKPSAKKIPAGQLETGAQSRHLPNFSKTKMQTFVNILFALVASALLAPVLAEDAAAKGPSLSVTGTGSLTLPAECATIVVAIEKNGSTALEAQSGASKITAKVMKVLADLNATRVSTESMSINGIYNYTATPAVITGFSAQTTISFQTTKDGAGKAIDATIASGITTLQSITFSANPDKCEFAESSSNATANAVKDAMNQANSAALPLKMCVSSVTSIELNARSQNPGQNPPMYALKAAGADTGTVLQAGDITASASANLVVQLGTKCL</sequence>
<proteinExistence type="predicted"/>
<keyword evidence="1" id="KW-0472">Membrane</keyword>
<feature type="transmembrane region" description="Helical" evidence="1">
    <location>
        <begin position="165"/>
        <end position="188"/>
    </location>
</feature>
<dbReference type="AlphaFoldDB" id="A0A507FN42"/>
<feature type="transmembrane region" description="Helical" evidence="1">
    <location>
        <begin position="128"/>
        <end position="145"/>
    </location>
</feature>
<reference evidence="2 3" key="1">
    <citation type="journal article" date="2019" name="Sci. Rep.">
        <title>Comparative genomics of chytrid fungi reveal insights into the obligate biotrophic and pathogenic lifestyle of Synchytrium endobioticum.</title>
        <authorList>
            <person name="van de Vossenberg B.T.L.H."/>
            <person name="Warris S."/>
            <person name="Nguyen H.D.T."/>
            <person name="van Gent-Pelzer M.P.E."/>
            <person name="Joly D.L."/>
            <person name="van de Geest H.C."/>
            <person name="Bonants P.J.M."/>
            <person name="Smith D.S."/>
            <person name="Levesque C.A."/>
            <person name="van der Lee T.A.J."/>
        </authorList>
    </citation>
    <scope>NUCLEOTIDE SEQUENCE [LARGE SCALE GENOMIC DNA]</scope>
    <source>
        <strain evidence="2 3">CBS 675.73</strain>
    </source>
</reference>
<dbReference type="PANTHER" id="PTHR34387">
    <property type="entry name" value="SLR1258 PROTEIN"/>
    <property type="match status" value="1"/>
</dbReference>
<comment type="caution">
    <text evidence="2">The sequence shown here is derived from an EMBL/GenBank/DDBJ whole genome shotgun (WGS) entry which is preliminary data.</text>
</comment>
<feature type="transmembrane region" description="Helical" evidence="1">
    <location>
        <begin position="209"/>
        <end position="230"/>
    </location>
</feature>
<feature type="transmembrane region" description="Helical" evidence="1">
    <location>
        <begin position="50"/>
        <end position="74"/>
    </location>
</feature>
<accession>A0A507FN42</accession>
<evidence type="ECO:0000256" key="1">
    <source>
        <dbReference type="SAM" id="Phobius"/>
    </source>
</evidence>
<dbReference type="PANTHER" id="PTHR34387:SF2">
    <property type="entry name" value="SLR1258 PROTEIN"/>
    <property type="match status" value="1"/>
</dbReference>
<dbReference type="InterPro" id="IPR007497">
    <property type="entry name" value="SIMPL/DUF541"/>
</dbReference>